<keyword evidence="4" id="KW-1185">Reference proteome</keyword>
<dbReference type="InterPro" id="IPR016024">
    <property type="entry name" value="ARM-type_fold"/>
</dbReference>
<dbReference type="Proteomes" id="UP000749559">
    <property type="component" value="Unassembled WGS sequence"/>
</dbReference>
<dbReference type="AlphaFoldDB" id="A0A8S4PDE2"/>
<keyword evidence="2" id="KW-0812">Transmembrane</keyword>
<feature type="region of interest" description="Disordered" evidence="1">
    <location>
        <begin position="300"/>
        <end position="346"/>
    </location>
</feature>
<evidence type="ECO:0000313" key="4">
    <source>
        <dbReference type="Proteomes" id="UP000749559"/>
    </source>
</evidence>
<proteinExistence type="predicted"/>
<evidence type="ECO:0000256" key="2">
    <source>
        <dbReference type="SAM" id="Phobius"/>
    </source>
</evidence>
<accession>A0A8S4PDE2</accession>
<gene>
    <name evidence="3" type="ORF">OFUS_LOCUS15932</name>
</gene>
<keyword evidence="2" id="KW-0472">Membrane</keyword>
<evidence type="ECO:0000313" key="3">
    <source>
        <dbReference type="EMBL" id="CAH1790761.1"/>
    </source>
</evidence>
<sequence length="346" mass="38766">MLLSIRSEFQIHEAPHIEYFSNAVILCVSFHQIDRRKAFIEHFIKKGLRIQHRCMSQEGAHPSVMTKLRQIEDSMRVYGYSTLRIGIGVIFSAGFGIYIFRDHIRGAAADEVSNVASKSLEHEAVIQKAEDLAKALLHAVLTDPPIKTQSVNFLRDIFSRSDTQEGLIDLLLHALNDPKTKQNFVRLLIQVVSQSLNDDVFRQNLVLNINLLLKDDNTRITLLAILKGILADEEVKSQTKDFIVEVLSSDKVKNKASDFAKAVLNDVVKDDIIRKDSGDAMWAAFTYSVTPRIISRFKRSESIPKDEQSKDESIDKEKEVSDGDSGAETSDGEPVVEIDNGGSAQN</sequence>
<protein>
    <submittedName>
        <fullName evidence="3">Uncharacterized protein</fullName>
    </submittedName>
</protein>
<dbReference type="SUPFAM" id="SSF48371">
    <property type="entry name" value="ARM repeat"/>
    <property type="match status" value="1"/>
</dbReference>
<keyword evidence="2" id="KW-1133">Transmembrane helix</keyword>
<feature type="transmembrane region" description="Helical" evidence="2">
    <location>
        <begin position="77"/>
        <end position="100"/>
    </location>
</feature>
<dbReference type="PANTHER" id="PTHR37935">
    <property type="entry name" value="CHROMOSOME UNDETERMINED SCAFFOLD_14, WHOLE GENOME SHOTGUN SEQUENCE"/>
    <property type="match status" value="1"/>
</dbReference>
<comment type="caution">
    <text evidence="3">The sequence shown here is derived from an EMBL/GenBank/DDBJ whole genome shotgun (WGS) entry which is preliminary data.</text>
</comment>
<dbReference type="OrthoDB" id="276540at2759"/>
<feature type="compositionally biased region" description="Basic and acidic residues" evidence="1">
    <location>
        <begin position="300"/>
        <end position="321"/>
    </location>
</feature>
<dbReference type="PANTHER" id="PTHR37935:SF1">
    <property type="entry name" value="CHROMOSOME UNDETERMINED SCAFFOLD_14, WHOLE GENOME SHOTGUN SEQUENCE"/>
    <property type="match status" value="1"/>
</dbReference>
<reference evidence="3" key="1">
    <citation type="submission" date="2022-03" db="EMBL/GenBank/DDBJ databases">
        <authorList>
            <person name="Martin C."/>
        </authorList>
    </citation>
    <scope>NUCLEOTIDE SEQUENCE</scope>
</reference>
<dbReference type="EMBL" id="CAIIXF020000008">
    <property type="protein sequence ID" value="CAH1790761.1"/>
    <property type="molecule type" value="Genomic_DNA"/>
</dbReference>
<evidence type="ECO:0000256" key="1">
    <source>
        <dbReference type="SAM" id="MobiDB-lite"/>
    </source>
</evidence>
<organism evidence="3 4">
    <name type="scientific">Owenia fusiformis</name>
    <name type="common">Polychaete worm</name>
    <dbReference type="NCBI Taxonomy" id="6347"/>
    <lineage>
        <taxon>Eukaryota</taxon>
        <taxon>Metazoa</taxon>
        <taxon>Spiralia</taxon>
        <taxon>Lophotrochozoa</taxon>
        <taxon>Annelida</taxon>
        <taxon>Polychaeta</taxon>
        <taxon>Sedentaria</taxon>
        <taxon>Canalipalpata</taxon>
        <taxon>Sabellida</taxon>
        <taxon>Oweniida</taxon>
        <taxon>Oweniidae</taxon>
        <taxon>Owenia</taxon>
    </lineage>
</organism>
<name>A0A8S4PDE2_OWEFU</name>